<dbReference type="PANTHER" id="PTHR33064:SF37">
    <property type="entry name" value="RIBONUCLEASE H"/>
    <property type="match status" value="1"/>
</dbReference>
<accession>A0A4Y2UFM4</accession>
<dbReference type="SUPFAM" id="SSF56672">
    <property type="entry name" value="DNA/RNA polymerases"/>
    <property type="match status" value="1"/>
</dbReference>
<reference evidence="2 3" key="1">
    <citation type="journal article" date="2019" name="Sci. Rep.">
        <title>Orb-weaving spider Araneus ventricosus genome elucidates the spidroin gene catalogue.</title>
        <authorList>
            <person name="Kono N."/>
            <person name="Nakamura H."/>
            <person name="Ohtoshi R."/>
            <person name="Moran D.A.P."/>
            <person name="Shinohara A."/>
            <person name="Yoshida Y."/>
            <person name="Fujiwara M."/>
            <person name="Mori M."/>
            <person name="Tomita M."/>
            <person name="Arakawa K."/>
        </authorList>
    </citation>
    <scope>NUCLEOTIDE SEQUENCE [LARGE SCALE GENOMIC DNA]</scope>
</reference>
<dbReference type="GO" id="GO:0003964">
    <property type="term" value="F:RNA-directed DNA polymerase activity"/>
    <property type="evidence" value="ECO:0007669"/>
    <property type="project" value="UniProtKB-EC"/>
</dbReference>
<organism evidence="2 3">
    <name type="scientific">Araneus ventricosus</name>
    <name type="common">Orbweaver spider</name>
    <name type="synonym">Epeira ventricosa</name>
    <dbReference type="NCBI Taxonomy" id="182803"/>
    <lineage>
        <taxon>Eukaryota</taxon>
        <taxon>Metazoa</taxon>
        <taxon>Ecdysozoa</taxon>
        <taxon>Arthropoda</taxon>
        <taxon>Chelicerata</taxon>
        <taxon>Arachnida</taxon>
        <taxon>Araneae</taxon>
        <taxon>Araneomorphae</taxon>
        <taxon>Entelegynae</taxon>
        <taxon>Araneoidea</taxon>
        <taxon>Araneidae</taxon>
        <taxon>Araneus</taxon>
    </lineage>
</organism>
<sequence>MLKTILLTFVHFFEKLDYYDSKSKPCKCTFGVHSLKFLGFQVSGEGLSPLPDRVEAIQKFPRPNTITHLRRFSGMYNFYRRFIPKAAHIFAPLTKFLEGHTNKKKPSRPSKNPENPFEWTEEAENSFIAAKIALDDSTLLEHPIPGATLSV</sequence>
<dbReference type="FunFam" id="3.30.70.270:FF:000020">
    <property type="entry name" value="Transposon Tf2-6 polyprotein-like Protein"/>
    <property type="match status" value="1"/>
</dbReference>
<evidence type="ECO:0000256" key="1">
    <source>
        <dbReference type="ARBA" id="ARBA00012493"/>
    </source>
</evidence>
<protein>
    <recommendedName>
        <fullName evidence="1">RNA-directed DNA polymerase</fullName>
        <ecNumber evidence="1">2.7.7.49</ecNumber>
    </recommendedName>
</protein>
<dbReference type="InterPro" id="IPR043128">
    <property type="entry name" value="Rev_trsase/Diguanyl_cyclase"/>
</dbReference>
<dbReference type="EC" id="2.7.7.49" evidence="1"/>
<dbReference type="PANTHER" id="PTHR33064">
    <property type="entry name" value="POL PROTEIN"/>
    <property type="match status" value="1"/>
</dbReference>
<keyword evidence="3" id="KW-1185">Reference proteome</keyword>
<gene>
    <name evidence="2" type="ORF">AVEN_215239_1</name>
</gene>
<dbReference type="EMBL" id="BGPR01036223">
    <property type="protein sequence ID" value="GBO11343.1"/>
    <property type="molecule type" value="Genomic_DNA"/>
</dbReference>
<dbReference type="Gene3D" id="3.30.70.270">
    <property type="match status" value="2"/>
</dbReference>
<dbReference type="InterPro" id="IPR043502">
    <property type="entry name" value="DNA/RNA_pol_sf"/>
</dbReference>
<dbReference type="InterPro" id="IPR051320">
    <property type="entry name" value="Viral_Replic_Matur_Polypro"/>
</dbReference>
<proteinExistence type="predicted"/>
<evidence type="ECO:0000313" key="3">
    <source>
        <dbReference type="Proteomes" id="UP000499080"/>
    </source>
</evidence>
<name>A0A4Y2UFM4_ARAVE</name>
<dbReference type="Proteomes" id="UP000499080">
    <property type="component" value="Unassembled WGS sequence"/>
</dbReference>
<evidence type="ECO:0000313" key="2">
    <source>
        <dbReference type="EMBL" id="GBO11343.1"/>
    </source>
</evidence>
<dbReference type="AlphaFoldDB" id="A0A4Y2UFM4"/>
<comment type="caution">
    <text evidence="2">The sequence shown here is derived from an EMBL/GenBank/DDBJ whole genome shotgun (WGS) entry which is preliminary data.</text>
</comment>
<dbReference type="OrthoDB" id="6426130at2759"/>